<dbReference type="SUPFAM" id="SSF46894">
    <property type="entry name" value="C-terminal effector domain of the bipartite response regulators"/>
    <property type="match status" value="1"/>
</dbReference>
<protein>
    <submittedName>
        <fullName evidence="8">Phosphate regulon transcriptional regulatory protein PhoB (SphR)</fullName>
    </submittedName>
</protein>
<dbReference type="EMBL" id="UOEZ01000050">
    <property type="protein sequence ID" value="VAW37150.1"/>
    <property type="molecule type" value="Genomic_DNA"/>
</dbReference>
<evidence type="ECO:0000256" key="4">
    <source>
        <dbReference type="ARBA" id="ARBA00023125"/>
    </source>
</evidence>
<dbReference type="Pfam" id="PF00486">
    <property type="entry name" value="Trans_reg_C"/>
    <property type="match status" value="1"/>
</dbReference>
<evidence type="ECO:0000256" key="5">
    <source>
        <dbReference type="ARBA" id="ARBA00023163"/>
    </source>
</evidence>
<dbReference type="SUPFAM" id="SSF52172">
    <property type="entry name" value="CheY-like"/>
    <property type="match status" value="1"/>
</dbReference>
<keyword evidence="4" id="KW-0238">DNA-binding</keyword>
<keyword evidence="5" id="KW-0804">Transcription</keyword>
<dbReference type="Gene3D" id="1.10.10.10">
    <property type="entry name" value="Winged helix-like DNA-binding domain superfamily/Winged helix DNA-binding domain"/>
    <property type="match status" value="1"/>
</dbReference>
<evidence type="ECO:0000256" key="1">
    <source>
        <dbReference type="ARBA" id="ARBA00022553"/>
    </source>
</evidence>
<reference evidence="8" key="1">
    <citation type="submission" date="2018-06" db="EMBL/GenBank/DDBJ databases">
        <authorList>
            <person name="Zhirakovskaya E."/>
        </authorList>
    </citation>
    <scope>NUCLEOTIDE SEQUENCE</scope>
</reference>
<dbReference type="SMART" id="SM00448">
    <property type="entry name" value="REC"/>
    <property type="match status" value="1"/>
</dbReference>
<proteinExistence type="predicted"/>
<evidence type="ECO:0000259" key="7">
    <source>
        <dbReference type="PROSITE" id="PS51755"/>
    </source>
</evidence>
<dbReference type="PROSITE" id="PS50110">
    <property type="entry name" value="RESPONSE_REGULATORY"/>
    <property type="match status" value="1"/>
</dbReference>
<dbReference type="AlphaFoldDB" id="A0A3B0V8I1"/>
<dbReference type="InterPro" id="IPR011006">
    <property type="entry name" value="CheY-like_superfamily"/>
</dbReference>
<accession>A0A3B0V8I1</accession>
<evidence type="ECO:0000313" key="8">
    <source>
        <dbReference type="EMBL" id="VAW37150.1"/>
    </source>
</evidence>
<dbReference type="Pfam" id="PF00072">
    <property type="entry name" value="Response_reg"/>
    <property type="match status" value="1"/>
</dbReference>
<gene>
    <name evidence="8" type="ORF">MNBD_DELTA02-1243</name>
</gene>
<dbReference type="PANTHER" id="PTHR48111:SF1">
    <property type="entry name" value="TWO-COMPONENT RESPONSE REGULATOR ORR33"/>
    <property type="match status" value="1"/>
</dbReference>
<dbReference type="Gene3D" id="6.10.250.690">
    <property type="match status" value="1"/>
</dbReference>
<dbReference type="InterPro" id="IPR001867">
    <property type="entry name" value="OmpR/PhoB-type_DNA-bd"/>
</dbReference>
<dbReference type="GO" id="GO:0000976">
    <property type="term" value="F:transcription cis-regulatory region binding"/>
    <property type="evidence" value="ECO:0007669"/>
    <property type="project" value="TreeGrafter"/>
</dbReference>
<dbReference type="GO" id="GO:0005829">
    <property type="term" value="C:cytosol"/>
    <property type="evidence" value="ECO:0007669"/>
    <property type="project" value="TreeGrafter"/>
</dbReference>
<keyword evidence="3" id="KW-0805">Transcription regulation</keyword>
<dbReference type="InterPro" id="IPR039420">
    <property type="entry name" value="WalR-like"/>
</dbReference>
<dbReference type="GO" id="GO:0000156">
    <property type="term" value="F:phosphorelay response regulator activity"/>
    <property type="evidence" value="ECO:0007669"/>
    <property type="project" value="TreeGrafter"/>
</dbReference>
<sequence length="237" mass="26618">MTSGVNILAVDDEADILQLLCYNLKNAGYGVIEARDGPEAIELAQERRPDLIVLDIMLPNMEGTEVLRRLKRDASTAHIPVIMLTAKGEEVDKIVGFELGADDYITKPFSPRELVLRVKALLKRKGPQSDPESVEILRYEKLTIDPARHRVEVSGREVVLTGTEFKLLTTLLKGRGRVFTRDQLLDKAWGDECFVTPRTVDTHTRRLRSKLGEAGAYIETVRGVGYRFTDSLREGKI</sequence>
<dbReference type="PROSITE" id="PS51755">
    <property type="entry name" value="OMPR_PHOB"/>
    <property type="match status" value="1"/>
</dbReference>
<keyword evidence="2" id="KW-0902">Two-component regulatory system</keyword>
<dbReference type="InterPro" id="IPR036388">
    <property type="entry name" value="WH-like_DNA-bd_sf"/>
</dbReference>
<organism evidence="8">
    <name type="scientific">hydrothermal vent metagenome</name>
    <dbReference type="NCBI Taxonomy" id="652676"/>
    <lineage>
        <taxon>unclassified sequences</taxon>
        <taxon>metagenomes</taxon>
        <taxon>ecological metagenomes</taxon>
    </lineage>
</organism>
<dbReference type="GO" id="GO:0006355">
    <property type="term" value="P:regulation of DNA-templated transcription"/>
    <property type="evidence" value="ECO:0007669"/>
    <property type="project" value="InterPro"/>
</dbReference>
<keyword evidence="1" id="KW-0597">Phosphoprotein</keyword>
<evidence type="ECO:0000256" key="2">
    <source>
        <dbReference type="ARBA" id="ARBA00023012"/>
    </source>
</evidence>
<feature type="domain" description="OmpR/PhoB-type" evidence="7">
    <location>
        <begin position="134"/>
        <end position="230"/>
    </location>
</feature>
<feature type="domain" description="Response regulatory" evidence="6">
    <location>
        <begin position="6"/>
        <end position="122"/>
    </location>
</feature>
<dbReference type="FunFam" id="1.10.10.10:FF:000018">
    <property type="entry name" value="DNA-binding response regulator ResD"/>
    <property type="match status" value="1"/>
</dbReference>
<dbReference type="GO" id="GO:0032993">
    <property type="term" value="C:protein-DNA complex"/>
    <property type="evidence" value="ECO:0007669"/>
    <property type="project" value="TreeGrafter"/>
</dbReference>
<evidence type="ECO:0000259" key="6">
    <source>
        <dbReference type="PROSITE" id="PS50110"/>
    </source>
</evidence>
<name>A0A3B0V8I1_9ZZZZ</name>
<dbReference type="CDD" id="cd00383">
    <property type="entry name" value="trans_reg_C"/>
    <property type="match status" value="1"/>
</dbReference>
<dbReference type="Gene3D" id="3.40.50.2300">
    <property type="match status" value="1"/>
</dbReference>
<dbReference type="InterPro" id="IPR001789">
    <property type="entry name" value="Sig_transdc_resp-reg_receiver"/>
</dbReference>
<dbReference type="InterPro" id="IPR016032">
    <property type="entry name" value="Sig_transdc_resp-reg_C-effctor"/>
</dbReference>
<dbReference type="PANTHER" id="PTHR48111">
    <property type="entry name" value="REGULATOR OF RPOS"/>
    <property type="match status" value="1"/>
</dbReference>
<dbReference type="FunFam" id="3.40.50.2300:FF:000001">
    <property type="entry name" value="DNA-binding response regulator PhoB"/>
    <property type="match status" value="1"/>
</dbReference>
<evidence type="ECO:0000256" key="3">
    <source>
        <dbReference type="ARBA" id="ARBA00023015"/>
    </source>
</evidence>
<dbReference type="SMART" id="SM00862">
    <property type="entry name" value="Trans_reg_C"/>
    <property type="match status" value="1"/>
</dbReference>